<dbReference type="PANTHER" id="PTHR21174">
    <property type="match status" value="1"/>
</dbReference>
<organism evidence="1 2">
    <name type="scientific">Micromonospora vulcania</name>
    <dbReference type="NCBI Taxonomy" id="1441873"/>
    <lineage>
        <taxon>Bacteria</taxon>
        <taxon>Bacillati</taxon>
        <taxon>Actinomycetota</taxon>
        <taxon>Actinomycetes</taxon>
        <taxon>Micromonosporales</taxon>
        <taxon>Micromonosporaceae</taxon>
        <taxon>Micromonospora</taxon>
    </lineage>
</organism>
<evidence type="ECO:0000313" key="2">
    <source>
        <dbReference type="Proteomes" id="UP001596226"/>
    </source>
</evidence>
<comment type="caution">
    <text evidence="1">The sequence shown here is derived from an EMBL/GenBank/DDBJ whole genome shotgun (WGS) entry which is preliminary data.</text>
</comment>
<dbReference type="PANTHER" id="PTHR21174:SF0">
    <property type="entry name" value="HD PHOSPHOHYDROLASE FAMILY PROTEIN-RELATED"/>
    <property type="match status" value="1"/>
</dbReference>
<evidence type="ECO:0000313" key="1">
    <source>
        <dbReference type="EMBL" id="MFC5925454.1"/>
    </source>
</evidence>
<dbReference type="EMBL" id="JBHSQS010000010">
    <property type="protein sequence ID" value="MFC5925454.1"/>
    <property type="molecule type" value="Genomic_DNA"/>
</dbReference>
<gene>
    <name evidence="1" type="ORF">ACFQGL_19105</name>
</gene>
<proteinExistence type="predicted"/>
<dbReference type="Gene3D" id="1.10.3210.10">
    <property type="entry name" value="Hypothetical protein af1432"/>
    <property type="match status" value="1"/>
</dbReference>
<dbReference type="Proteomes" id="UP001596226">
    <property type="component" value="Unassembled WGS sequence"/>
</dbReference>
<dbReference type="RefSeq" id="WP_377513528.1">
    <property type="nucleotide sequence ID" value="NZ_JBHSQS010000010.1"/>
</dbReference>
<accession>A0ABW1H725</accession>
<dbReference type="InterPro" id="IPR009218">
    <property type="entry name" value="HD_phosphohydro"/>
</dbReference>
<dbReference type="PIRSF" id="PIRSF035170">
    <property type="entry name" value="HD_phosphohydro"/>
    <property type="match status" value="1"/>
</dbReference>
<reference evidence="2" key="1">
    <citation type="journal article" date="2019" name="Int. J. Syst. Evol. Microbiol.">
        <title>The Global Catalogue of Microorganisms (GCM) 10K type strain sequencing project: providing services to taxonomists for standard genome sequencing and annotation.</title>
        <authorList>
            <consortium name="The Broad Institute Genomics Platform"/>
            <consortium name="The Broad Institute Genome Sequencing Center for Infectious Disease"/>
            <person name="Wu L."/>
            <person name="Ma J."/>
        </authorList>
    </citation>
    <scope>NUCLEOTIDE SEQUENCE [LARGE SCALE GENOMIC DNA]</scope>
    <source>
        <strain evidence="2">CGMCC 4.7144</strain>
    </source>
</reference>
<keyword evidence="2" id="KW-1185">Reference proteome</keyword>
<dbReference type="SUPFAM" id="SSF109604">
    <property type="entry name" value="HD-domain/PDEase-like"/>
    <property type="match status" value="1"/>
</dbReference>
<name>A0ABW1H725_9ACTN</name>
<sequence>MIDLLDRWRAAARGAGARPDAGVTRAGEELLARWREPHRRYHTVTHLTAVLDVVDRHAGPADRADLVRLAAWCHDAIYDPRATGDANERDSATLATDLLTGLGVPSPAVAEVRRLVLLTAGHVVALGDRDGALLCDADLAVLAAPPAAYDRYAAAIRQEYAHVPEPAFRLGRAGVLNGLLALPALFRLPALAQRWEQPARANLRRELTTLTAAD</sequence>
<protein>
    <submittedName>
        <fullName evidence="1">Metal-dependent phosphohydrolase</fullName>
    </submittedName>
</protein>